<evidence type="ECO:0000313" key="2">
    <source>
        <dbReference type="EMBL" id="MBB5715333.1"/>
    </source>
</evidence>
<dbReference type="Pfam" id="PF12697">
    <property type="entry name" value="Abhydrolase_6"/>
    <property type="match status" value="1"/>
</dbReference>
<comment type="caution">
    <text evidence="2">The sequence shown here is derived from an EMBL/GenBank/DDBJ whole genome shotgun (WGS) entry which is preliminary data.</text>
</comment>
<keyword evidence="3" id="KW-1185">Reference proteome</keyword>
<name>A0A7W9BE38_9SPHN</name>
<gene>
    <name evidence="2" type="ORF">FHS94_002179</name>
</gene>
<organism evidence="2 3">
    <name type="scientific">Sphingomonas aerophila</name>
    <dbReference type="NCBI Taxonomy" id="1344948"/>
    <lineage>
        <taxon>Bacteria</taxon>
        <taxon>Pseudomonadati</taxon>
        <taxon>Pseudomonadota</taxon>
        <taxon>Alphaproteobacteria</taxon>
        <taxon>Sphingomonadales</taxon>
        <taxon>Sphingomonadaceae</taxon>
        <taxon>Sphingomonas</taxon>
    </lineage>
</organism>
<dbReference type="InterPro" id="IPR000073">
    <property type="entry name" value="AB_hydrolase_1"/>
</dbReference>
<accession>A0A7W9BE38</accession>
<evidence type="ECO:0000313" key="3">
    <source>
        <dbReference type="Proteomes" id="UP000546200"/>
    </source>
</evidence>
<dbReference type="Gene3D" id="3.40.50.1820">
    <property type="entry name" value="alpha/beta hydrolase"/>
    <property type="match status" value="1"/>
</dbReference>
<sequence>MVGNPEIDCATWKVSKAPDVTVFSGSVTIAGSRLPIVAFYDGRDLAPSTPRRIVIDVIGGPGSDISPGLNDDLPLFLVERGVFVVRLGYTGTRHGSSFPRPDLDNASFQVGSYATRLRQLHPRGKIVLLGESLGGLISAKAAGDLPAAPVIDGLAMVMPLVFSANEAVGNFNHLFSARHEQVPASPRIRLLESPHDLWSDGRLATVPGLDLLRGFFPETARRRNLESYLARTRGLKKMLAFGENDDRTGNAGIASIARDIPDLDVVKLERSGHFFDRRTAQQLVDRMWDLFLK</sequence>
<feature type="domain" description="AB hydrolase-1" evidence="1">
    <location>
        <begin position="77"/>
        <end position="277"/>
    </location>
</feature>
<dbReference type="RefSeq" id="WP_184057564.1">
    <property type="nucleotide sequence ID" value="NZ_JACIJK010000006.1"/>
</dbReference>
<evidence type="ECO:0000259" key="1">
    <source>
        <dbReference type="Pfam" id="PF12697"/>
    </source>
</evidence>
<dbReference type="Proteomes" id="UP000546200">
    <property type="component" value="Unassembled WGS sequence"/>
</dbReference>
<dbReference type="InterPro" id="IPR029058">
    <property type="entry name" value="AB_hydrolase_fold"/>
</dbReference>
<dbReference type="SUPFAM" id="SSF53474">
    <property type="entry name" value="alpha/beta-Hydrolases"/>
    <property type="match status" value="1"/>
</dbReference>
<proteinExistence type="predicted"/>
<reference evidence="2 3" key="1">
    <citation type="submission" date="2020-08" db="EMBL/GenBank/DDBJ databases">
        <title>Genomic Encyclopedia of Type Strains, Phase IV (KMG-IV): sequencing the most valuable type-strain genomes for metagenomic binning, comparative biology and taxonomic classification.</title>
        <authorList>
            <person name="Goeker M."/>
        </authorList>
    </citation>
    <scope>NUCLEOTIDE SEQUENCE [LARGE SCALE GENOMIC DNA]</scope>
    <source>
        <strain evidence="2 3">DSM 100044</strain>
    </source>
</reference>
<protein>
    <recommendedName>
        <fullName evidence="1">AB hydrolase-1 domain-containing protein</fullName>
    </recommendedName>
</protein>
<dbReference type="EMBL" id="JACIJK010000006">
    <property type="protein sequence ID" value="MBB5715333.1"/>
    <property type="molecule type" value="Genomic_DNA"/>
</dbReference>
<dbReference type="AlphaFoldDB" id="A0A7W9BE38"/>